<evidence type="ECO:0000313" key="2">
    <source>
        <dbReference type="Proteomes" id="UP000528457"/>
    </source>
</evidence>
<comment type="caution">
    <text evidence="1">The sequence shown here is derived from an EMBL/GenBank/DDBJ whole genome shotgun (WGS) entry which is preliminary data.</text>
</comment>
<proteinExistence type="predicted"/>
<name>A0A7X0MWM6_9GAMM</name>
<dbReference type="AlphaFoldDB" id="A0A7X0MWM6"/>
<organism evidence="1 2">
    <name type="scientific">Pseudoteredinibacter isoporae</name>
    <dbReference type="NCBI Taxonomy" id="570281"/>
    <lineage>
        <taxon>Bacteria</taxon>
        <taxon>Pseudomonadati</taxon>
        <taxon>Pseudomonadota</taxon>
        <taxon>Gammaproteobacteria</taxon>
        <taxon>Cellvibrionales</taxon>
        <taxon>Cellvibrionaceae</taxon>
        <taxon>Pseudoteredinibacter</taxon>
    </lineage>
</organism>
<evidence type="ECO:0000313" key="1">
    <source>
        <dbReference type="EMBL" id="MBB6522345.1"/>
    </source>
</evidence>
<keyword evidence="2" id="KW-1185">Reference proteome</keyword>
<accession>A0A7X0MWM6</accession>
<dbReference type="InParanoid" id="A0A7X0MWM6"/>
<sequence>MSLLKDLTINRPDIFSRHSLELSFKLLRHRDPSLALEVQNVMAGKTNDAPSARTLPPHLSRSCEFFMVAIDPVVVGQIISSLTLIGRNIIEQNNVRPSRKAIILSLLEEWMGLVEWLISESEQHLPAANATHSA</sequence>
<protein>
    <submittedName>
        <fullName evidence="1">Uncharacterized protein</fullName>
    </submittedName>
</protein>
<dbReference type="RefSeq" id="WP_166846077.1">
    <property type="nucleotide sequence ID" value="NZ_JAAONY010000002.1"/>
</dbReference>
<dbReference type="Proteomes" id="UP000528457">
    <property type="component" value="Unassembled WGS sequence"/>
</dbReference>
<dbReference type="EMBL" id="JACHHT010000002">
    <property type="protein sequence ID" value="MBB6522345.1"/>
    <property type="molecule type" value="Genomic_DNA"/>
</dbReference>
<gene>
    <name evidence="1" type="ORF">HNR48_002630</name>
</gene>
<reference evidence="1 2" key="1">
    <citation type="submission" date="2020-08" db="EMBL/GenBank/DDBJ databases">
        <title>Genomic Encyclopedia of Type Strains, Phase IV (KMG-IV): sequencing the most valuable type-strain genomes for metagenomic binning, comparative biology and taxonomic classification.</title>
        <authorList>
            <person name="Goeker M."/>
        </authorList>
    </citation>
    <scope>NUCLEOTIDE SEQUENCE [LARGE SCALE GENOMIC DNA]</scope>
    <source>
        <strain evidence="1 2">DSM 22368</strain>
    </source>
</reference>